<dbReference type="InterPro" id="IPR042576">
    <property type="entry name" value="TRAF3IP1_N_sf"/>
</dbReference>
<dbReference type="EMBL" id="LVLJ01001741">
    <property type="protein sequence ID" value="OAE28345.1"/>
    <property type="molecule type" value="Genomic_DNA"/>
</dbReference>
<protein>
    <recommendedName>
        <fullName evidence="9">TRAF3-interacting protein 1 N-terminal domain-containing protein</fullName>
    </recommendedName>
</protein>
<dbReference type="Pfam" id="PF10243">
    <property type="entry name" value="MIP-T3"/>
    <property type="match status" value="1"/>
</dbReference>
<dbReference type="GO" id="GO:0005930">
    <property type="term" value="C:axoneme"/>
    <property type="evidence" value="ECO:0007669"/>
    <property type="project" value="UniProtKB-SubCell"/>
</dbReference>
<keyword evidence="4" id="KW-0970">Cilium biogenesis/degradation</keyword>
<dbReference type="Proteomes" id="UP000077202">
    <property type="component" value="Unassembled WGS sequence"/>
</dbReference>
<evidence type="ECO:0000256" key="8">
    <source>
        <dbReference type="ARBA" id="ARBA00043971"/>
    </source>
</evidence>
<dbReference type="Gene3D" id="1.10.418.50">
    <property type="entry name" value="Microtubule-binding protein MIP-T3"/>
    <property type="match status" value="1"/>
</dbReference>
<sequence length="110" mass="12424">MSRDLQEKESKVAYLWKIVDCVGITLNTNVPARPLKIVAGLEPEQTNVFLQASTFILLVIKNGRMRQERDTEGKKEKKMEFSFATKSYLNLLVGIIEAVRDAAAGKKLIR</sequence>
<organism evidence="10 11">
    <name type="scientific">Marchantia polymorpha subsp. ruderalis</name>
    <dbReference type="NCBI Taxonomy" id="1480154"/>
    <lineage>
        <taxon>Eukaryota</taxon>
        <taxon>Viridiplantae</taxon>
        <taxon>Streptophyta</taxon>
        <taxon>Embryophyta</taxon>
        <taxon>Marchantiophyta</taxon>
        <taxon>Marchantiopsida</taxon>
        <taxon>Marchantiidae</taxon>
        <taxon>Marchantiales</taxon>
        <taxon>Marchantiaceae</taxon>
        <taxon>Marchantia</taxon>
    </lineage>
</organism>
<evidence type="ECO:0000256" key="5">
    <source>
        <dbReference type="ARBA" id="ARBA00023054"/>
    </source>
</evidence>
<dbReference type="GO" id="GO:0042073">
    <property type="term" value="P:intraciliary transport"/>
    <property type="evidence" value="ECO:0007669"/>
    <property type="project" value="TreeGrafter"/>
</dbReference>
<comment type="subcellular location">
    <subcellularLocation>
        <location evidence="2">Cytoplasm</location>
        <location evidence="2">Cytoskeleton</location>
        <location evidence="2">Cilium axoneme</location>
    </subcellularLocation>
    <subcellularLocation>
        <location evidence="1">Cytoplasm</location>
        <location evidence="1">Cytoskeleton</location>
        <location evidence="1">Cilium basal body</location>
    </subcellularLocation>
</comment>
<feature type="domain" description="TRAF3-interacting protein 1 N-terminal" evidence="9">
    <location>
        <begin position="3"/>
        <end position="52"/>
    </location>
</feature>
<dbReference type="InterPro" id="IPR040468">
    <property type="entry name" value="TRAF3IP1_N"/>
</dbReference>
<dbReference type="GO" id="GO:0008017">
    <property type="term" value="F:microtubule binding"/>
    <property type="evidence" value="ECO:0007669"/>
    <property type="project" value="InterPro"/>
</dbReference>
<proteinExistence type="inferred from homology"/>
<dbReference type="GO" id="GO:0030992">
    <property type="term" value="C:intraciliary transport particle B"/>
    <property type="evidence" value="ECO:0007669"/>
    <property type="project" value="TreeGrafter"/>
</dbReference>
<dbReference type="PANTHER" id="PTHR31363:SF0">
    <property type="entry name" value="TRAF3-INTERACTING PROTEIN 1"/>
    <property type="match status" value="1"/>
</dbReference>
<evidence type="ECO:0000256" key="1">
    <source>
        <dbReference type="ARBA" id="ARBA00004120"/>
    </source>
</evidence>
<evidence type="ECO:0000256" key="6">
    <source>
        <dbReference type="ARBA" id="ARBA00023212"/>
    </source>
</evidence>
<accession>A0A176W7H4</accession>
<gene>
    <name evidence="10" type="ORF">AXG93_2490s1360</name>
</gene>
<name>A0A176W7H4_MARPO</name>
<evidence type="ECO:0000256" key="7">
    <source>
        <dbReference type="ARBA" id="ARBA00023273"/>
    </source>
</evidence>
<evidence type="ECO:0000256" key="3">
    <source>
        <dbReference type="ARBA" id="ARBA00022490"/>
    </source>
</evidence>
<comment type="similarity">
    <text evidence="8">Belongs to the TRAF3IP1 family.</text>
</comment>
<dbReference type="GO" id="GO:0070507">
    <property type="term" value="P:regulation of microtubule cytoskeleton organization"/>
    <property type="evidence" value="ECO:0007669"/>
    <property type="project" value="TreeGrafter"/>
</dbReference>
<dbReference type="AlphaFoldDB" id="A0A176W7H4"/>
<comment type="caution">
    <text evidence="10">The sequence shown here is derived from an EMBL/GenBank/DDBJ whole genome shotgun (WGS) entry which is preliminary data.</text>
</comment>
<evidence type="ECO:0000313" key="11">
    <source>
        <dbReference type="Proteomes" id="UP000077202"/>
    </source>
</evidence>
<evidence type="ECO:0000256" key="4">
    <source>
        <dbReference type="ARBA" id="ARBA00022794"/>
    </source>
</evidence>
<dbReference type="GO" id="GO:0060271">
    <property type="term" value="P:cilium assembly"/>
    <property type="evidence" value="ECO:0007669"/>
    <property type="project" value="TreeGrafter"/>
</dbReference>
<keyword evidence="7" id="KW-0966">Cell projection</keyword>
<evidence type="ECO:0000259" key="9">
    <source>
        <dbReference type="Pfam" id="PF10243"/>
    </source>
</evidence>
<keyword evidence="5" id="KW-0175">Coiled coil</keyword>
<dbReference type="GO" id="GO:0036064">
    <property type="term" value="C:ciliary basal body"/>
    <property type="evidence" value="ECO:0007669"/>
    <property type="project" value="TreeGrafter"/>
</dbReference>
<evidence type="ECO:0000256" key="2">
    <source>
        <dbReference type="ARBA" id="ARBA00004430"/>
    </source>
</evidence>
<evidence type="ECO:0000313" key="10">
    <source>
        <dbReference type="EMBL" id="OAE28345.1"/>
    </source>
</evidence>
<reference evidence="10" key="1">
    <citation type="submission" date="2016-03" db="EMBL/GenBank/DDBJ databases">
        <title>Mechanisms controlling the formation of the plant cell surface in tip-growing cells are functionally conserved among land plants.</title>
        <authorList>
            <person name="Honkanen S."/>
            <person name="Jones V.A."/>
            <person name="Morieri G."/>
            <person name="Champion C."/>
            <person name="Hetherington A.J."/>
            <person name="Kelly S."/>
            <person name="Saint-Marcoux D."/>
            <person name="Proust H."/>
            <person name="Prescott H."/>
            <person name="Dolan L."/>
        </authorList>
    </citation>
    <scope>NUCLEOTIDE SEQUENCE [LARGE SCALE GENOMIC DNA]</scope>
    <source>
        <tissue evidence="10">Whole gametophyte</tissue>
    </source>
</reference>
<keyword evidence="6" id="KW-0206">Cytoskeleton</keyword>
<keyword evidence="3" id="KW-0963">Cytoplasm</keyword>
<dbReference type="InterPro" id="IPR018799">
    <property type="entry name" value="TRAF3IP1"/>
</dbReference>
<dbReference type="PANTHER" id="PTHR31363">
    <property type="entry name" value="TRAF3-INTERACTING PROTEIN 1"/>
    <property type="match status" value="1"/>
</dbReference>
<keyword evidence="11" id="KW-1185">Reference proteome</keyword>